<dbReference type="SUPFAM" id="SSF53474">
    <property type="entry name" value="alpha/beta-Hydrolases"/>
    <property type="match status" value="1"/>
</dbReference>
<evidence type="ECO:0000313" key="5">
    <source>
        <dbReference type="EMBL" id="NJQ00575.1"/>
    </source>
</evidence>
<evidence type="ECO:0000313" key="6">
    <source>
        <dbReference type="Proteomes" id="UP000695264"/>
    </source>
</evidence>
<dbReference type="EMBL" id="JAATEN010000005">
    <property type="protein sequence ID" value="NJQ00575.1"/>
    <property type="molecule type" value="Genomic_DNA"/>
</dbReference>
<sequence>MHTYGQKVEAVAVEYGAAVNPRTLDRGTFTVTDSIYNFRYNPIEDLDKYADREVVRVYTNNKAGLRADGRSRAGRYVIVELAPTDPGGNTVIVSKCPTFLCSVKVNPDLPTKIVQNEAVHAAPGRGKGRGPVLASASSTPRPLTEPAVNLLVDEFEQATYLRDGTVLPYAYHLPRSYDPRRSYPLMVILPGHGMGWDGDNLGVSLAADIPATAWLTPQWTGKKEDVIVLVPQNQRVGSAAEAELMTGLVEEFMDSHAVDSRRVYASTVSYGSTLAWEALAKKPGLFTAALVTGGFEVSAEQAKGIAKAETPLWITHGLNDHLLPVRYGRDSTETLRDAYTAAGMDSERAEDVIRYTEYGNEAFSEPDYHAAYGPTYEDPSILRWLLRQKSGGE</sequence>
<dbReference type="Gene3D" id="3.40.50.1820">
    <property type="entry name" value="alpha/beta hydrolase"/>
    <property type="match status" value="1"/>
</dbReference>
<feature type="domain" description="Esterase Ig-like N-terminal" evidence="4">
    <location>
        <begin position="5"/>
        <end position="124"/>
    </location>
</feature>
<dbReference type="InterPro" id="IPR029058">
    <property type="entry name" value="AB_hydrolase_fold"/>
</dbReference>
<dbReference type="PANTHER" id="PTHR43037:SF5">
    <property type="entry name" value="FERULOYL ESTERASE"/>
    <property type="match status" value="1"/>
</dbReference>
<proteinExistence type="predicted"/>
<dbReference type="Pfam" id="PF18435">
    <property type="entry name" value="EstA_Ig_like"/>
    <property type="match status" value="1"/>
</dbReference>
<dbReference type="Gene3D" id="2.60.40.2180">
    <property type="match status" value="1"/>
</dbReference>
<feature type="region of interest" description="Disordered" evidence="3">
    <location>
        <begin position="121"/>
        <end position="140"/>
    </location>
</feature>
<keyword evidence="2" id="KW-0378">Hydrolase</keyword>
<dbReference type="InterPro" id="IPR050955">
    <property type="entry name" value="Plant_Biomass_Hydrol_Est"/>
</dbReference>
<keyword evidence="6" id="KW-1185">Reference proteome</keyword>
<name>A0ABX1BVM0_9ACTN</name>
<gene>
    <name evidence="5" type="ORF">HCK00_08480</name>
</gene>
<protein>
    <recommendedName>
        <fullName evidence="4">Esterase Ig-like N-terminal domain-containing protein</fullName>
    </recommendedName>
</protein>
<evidence type="ECO:0000256" key="2">
    <source>
        <dbReference type="ARBA" id="ARBA00022801"/>
    </source>
</evidence>
<evidence type="ECO:0000256" key="1">
    <source>
        <dbReference type="ARBA" id="ARBA00022729"/>
    </source>
</evidence>
<keyword evidence="1" id="KW-0732">Signal</keyword>
<reference evidence="5 6" key="1">
    <citation type="submission" date="2020-03" db="EMBL/GenBank/DDBJ databases">
        <title>WGS of actinomycetes isolated from Thailand.</title>
        <authorList>
            <person name="Thawai C."/>
        </authorList>
    </citation>
    <scope>NUCLEOTIDE SEQUENCE [LARGE SCALE GENOMIC DNA]</scope>
    <source>
        <strain evidence="5 6">PLAI 1-29</strain>
    </source>
</reference>
<evidence type="ECO:0000259" key="4">
    <source>
        <dbReference type="Pfam" id="PF18435"/>
    </source>
</evidence>
<dbReference type="InterPro" id="IPR041172">
    <property type="entry name" value="EstA_Ig-like_N"/>
</dbReference>
<accession>A0ABX1BVM0</accession>
<comment type="caution">
    <text evidence="5">The sequence shown here is derived from an EMBL/GenBank/DDBJ whole genome shotgun (WGS) entry which is preliminary data.</text>
</comment>
<dbReference type="Proteomes" id="UP000695264">
    <property type="component" value="Unassembled WGS sequence"/>
</dbReference>
<dbReference type="PANTHER" id="PTHR43037">
    <property type="entry name" value="UNNAMED PRODUCT-RELATED"/>
    <property type="match status" value="1"/>
</dbReference>
<organism evidence="5 6">
    <name type="scientific">Streptomyces zingiberis</name>
    <dbReference type="NCBI Taxonomy" id="2053010"/>
    <lineage>
        <taxon>Bacteria</taxon>
        <taxon>Bacillati</taxon>
        <taxon>Actinomycetota</taxon>
        <taxon>Actinomycetes</taxon>
        <taxon>Kitasatosporales</taxon>
        <taxon>Streptomycetaceae</taxon>
        <taxon>Streptomyces</taxon>
    </lineage>
</organism>
<evidence type="ECO:0000256" key="3">
    <source>
        <dbReference type="SAM" id="MobiDB-lite"/>
    </source>
</evidence>